<dbReference type="PROSITE" id="PS51900">
    <property type="entry name" value="CB"/>
    <property type="match status" value="1"/>
</dbReference>
<gene>
    <name evidence="8" type="ORF">BAE30_06265</name>
</gene>
<keyword evidence="3 5" id="KW-0238">DNA-binding</keyword>
<comment type="similarity">
    <text evidence="1">Belongs to the 'phage' integrase family.</text>
</comment>
<accession>A0A1E7YXF7</accession>
<comment type="caution">
    <text evidence="8">The sequence shown here is derived from an EMBL/GenBank/DDBJ whole genome shotgun (WGS) entry which is preliminary data.</text>
</comment>
<dbReference type="PANTHER" id="PTHR30629:SF2">
    <property type="entry name" value="PROPHAGE INTEGRASE INTS-RELATED"/>
    <property type="match status" value="1"/>
</dbReference>
<dbReference type="InterPro" id="IPR038488">
    <property type="entry name" value="Integrase_DNA-bd_sf"/>
</dbReference>
<dbReference type="Gene3D" id="1.10.150.130">
    <property type="match status" value="1"/>
</dbReference>
<dbReference type="PANTHER" id="PTHR30629">
    <property type="entry name" value="PROPHAGE INTEGRASE"/>
    <property type="match status" value="1"/>
</dbReference>
<keyword evidence="2" id="KW-0229">DNA integration</keyword>
<evidence type="ECO:0000259" key="6">
    <source>
        <dbReference type="PROSITE" id="PS51898"/>
    </source>
</evidence>
<evidence type="ECO:0000313" key="9">
    <source>
        <dbReference type="Proteomes" id="UP000175707"/>
    </source>
</evidence>
<evidence type="ECO:0000256" key="1">
    <source>
        <dbReference type="ARBA" id="ARBA00008857"/>
    </source>
</evidence>
<dbReference type="InterPro" id="IPR011010">
    <property type="entry name" value="DNA_brk_join_enz"/>
</dbReference>
<evidence type="ECO:0000259" key="7">
    <source>
        <dbReference type="PROSITE" id="PS51900"/>
    </source>
</evidence>
<dbReference type="InterPro" id="IPR044068">
    <property type="entry name" value="CB"/>
</dbReference>
<reference evidence="8 9" key="1">
    <citation type="submission" date="2016-06" db="EMBL/GenBank/DDBJ databases">
        <title>Gene turnover analysis identifies the evolutionary adaptation of the extremophile Acidithiobacillus caldus.</title>
        <authorList>
            <person name="Zhang X."/>
        </authorList>
    </citation>
    <scope>NUCLEOTIDE SEQUENCE [LARGE SCALE GENOMIC DNA]</scope>
    <source>
        <strain evidence="8 9">S1</strain>
    </source>
</reference>
<keyword evidence="4" id="KW-0233">DNA recombination</keyword>
<dbReference type="InterPro" id="IPR013762">
    <property type="entry name" value="Integrase-like_cat_sf"/>
</dbReference>
<sequence length="404" mass="45652">MQTKIKFTKTEIDRLASPEKGYRIYWDSALPGFGVRVTAAGVKSFVLQKRIGTKESRITIGRYGALTLEQARAQAKGLLGQIATGGDPVAEKARRKIAATTLQKALDDYLETRKTLKDSTRRDYRHSLTWGSKDWLNRSITAITPDLVLKRHAKLGERSKAQANLWARYLRAVLNYAANRYTDNEGRPVLVDNPVRIIGKTRAWFEVKRRTGWIHPHELRPWWDAVQGLANGAARDYLVTLLLTGMRKEEGLGLRWSDVDLKAKTLTLRDTKNHSDHVLPMGAWLAAMIEGRPRHGEYVFQTPRGRMSNLRYALEQVRNDSGVTFIIHDLRRTFGTIAESLDVPAYALRKLLNHKTGSADVTGGYLQVTTERLRAPMQRIEDYILRAVGAKEAAQVIAMPERVG</sequence>
<dbReference type="InterPro" id="IPR025166">
    <property type="entry name" value="Integrase_DNA_bind_dom"/>
</dbReference>
<evidence type="ECO:0000256" key="3">
    <source>
        <dbReference type="ARBA" id="ARBA00023125"/>
    </source>
</evidence>
<dbReference type="InterPro" id="IPR002104">
    <property type="entry name" value="Integrase_catalytic"/>
</dbReference>
<dbReference type="EMBL" id="LZYH01000448">
    <property type="protein sequence ID" value="OFC61028.1"/>
    <property type="molecule type" value="Genomic_DNA"/>
</dbReference>
<organism evidence="8 9">
    <name type="scientific">Acidithiobacillus caldus</name>
    <dbReference type="NCBI Taxonomy" id="33059"/>
    <lineage>
        <taxon>Bacteria</taxon>
        <taxon>Pseudomonadati</taxon>
        <taxon>Pseudomonadota</taxon>
        <taxon>Acidithiobacillia</taxon>
        <taxon>Acidithiobacillales</taxon>
        <taxon>Acidithiobacillaceae</taxon>
        <taxon>Acidithiobacillus</taxon>
    </lineage>
</organism>
<dbReference type="InterPro" id="IPR010998">
    <property type="entry name" value="Integrase_recombinase_N"/>
</dbReference>
<dbReference type="Pfam" id="PF13356">
    <property type="entry name" value="Arm-DNA-bind_3"/>
    <property type="match status" value="1"/>
</dbReference>
<evidence type="ECO:0000256" key="4">
    <source>
        <dbReference type="ARBA" id="ARBA00023172"/>
    </source>
</evidence>
<dbReference type="GO" id="GO:0003677">
    <property type="term" value="F:DNA binding"/>
    <property type="evidence" value="ECO:0007669"/>
    <property type="project" value="UniProtKB-UniRule"/>
</dbReference>
<dbReference type="Proteomes" id="UP000175707">
    <property type="component" value="Unassembled WGS sequence"/>
</dbReference>
<evidence type="ECO:0000256" key="2">
    <source>
        <dbReference type="ARBA" id="ARBA00022908"/>
    </source>
</evidence>
<evidence type="ECO:0000256" key="5">
    <source>
        <dbReference type="PROSITE-ProRule" id="PRU01248"/>
    </source>
</evidence>
<dbReference type="SUPFAM" id="SSF56349">
    <property type="entry name" value="DNA breaking-rejoining enzymes"/>
    <property type="match status" value="1"/>
</dbReference>
<dbReference type="GO" id="GO:0015074">
    <property type="term" value="P:DNA integration"/>
    <property type="evidence" value="ECO:0007669"/>
    <property type="project" value="UniProtKB-KW"/>
</dbReference>
<protein>
    <submittedName>
        <fullName evidence="8">Integrase</fullName>
    </submittedName>
</protein>
<proteinExistence type="inferred from homology"/>
<evidence type="ECO:0000313" key="8">
    <source>
        <dbReference type="EMBL" id="OFC61028.1"/>
    </source>
</evidence>
<feature type="domain" description="Core-binding (CB)" evidence="7">
    <location>
        <begin position="100"/>
        <end position="178"/>
    </location>
</feature>
<feature type="domain" description="Tyr recombinase" evidence="6">
    <location>
        <begin position="209"/>
        <end position="378"/>
    </location>
</feature>
<dbReference type="Gene3D" id="3.30.160.390">
    <property type="entry name" value="Integrase, DNA-binding domain"/>
    <property type="match status" value="1"/>
</dbReference>
<dbReference type="PROSITE" id="PS51898">
    <property type="entry name" value="TYR_RECOMBINASE"/>
    <property type="match status" value="1"/>
</dbReference>
<dbReference type="InterPro" id="IPR050808">
    <property type="entry name" value="Phage_Integrase"/>
</dbReference>
<dbReference type="AlphaFoldDB" id="A0A1E7YXF7"/>
<dbReference type="Pfam" id="PF00589">
    <property type="entry name" value="Phage_integrase"/>
    <property type="match status" value="1"/>
</dbReference>
<dbReference type="Gene3D" id="1.10.443.10">
    <property type="entry name" value="Intergrase catalytic core"/>
    <property type="match status" value="1"/>
</dbReference>
<name>A0A1E7YXF7_9PROT</name>
<dbReference type="GO" id="GO:0006310">
    <property type="term" value="P:DNA recombination"/>
    <property type="evidence" value="ECO:0007669"/>
    <property type="project" value="UniProtKB-KW"/>
</dbReference>